<dbReference type="EMBL" id="JASJQH010007501">
    <property type="protein sequence ID" value="KAK9708198.1"/>
    <property type="molecule type" value="Genomic_DNA"/>
</dbReference>
<feature type="chain" id="PRO_5045949340" description="Extracellular membrane protein CFEM domain-containing protein" evidence="2">
    <location>
        <begin position="18"/>
        <end position="165"/>
    </location>
</feature>
<gene>
    <name evidence="3" type="ORF">K7432_009771</name>
</gene>
<accession>A0ABR2VWJ3</accession>
<sequence>MKSIFLFLVAIVSVTHAAICFAPELLPNTTCPPLSVASYNQCRSNALSSDCSHNDTLCNCREARYLVACINMCQQDPHVYDYITYQKQEVEKWCSGIPSSILNPPQTSTSTAVSSSQTGVSSSGNSNGNSNGSSNVNILSSANSLHSTHIVGVAAVLIGTVGLTI</sequence>
<evidence type="ECO:0000313" key="4">
    <source>
        <dbReference type="Proteomes" id="UP001479436"/>
    </source>
</evidence>
<protein>
    <recommendedName>
        <fullName evidence="5">Extracellular membrane protein CFEM domain-containing protein</fullName>
    </recommendedName>
</protein>
<evidence type="ECO:0000256" key="1">
    <source>
        <dbReference type="SAM" id="MobiDB-lite"/>
    </source>
</evidence>
<evidence type="ECO:0000256" key="2">
    <source>
        <dbReference type="SAM" id="SignalP"/>
    </source>
</evidence>
<proteinExistence type="predicted"/>
<dbReference type="Proteomes" id="UP001479436">
    <property type="component" value="Unassembled WGS sequence"/>
</dbReference>
<evidence type="ECO:0000313" key="3">
    <source>
        <dbReference type="EMBL" id="KAK9708198.1"/>
    </source>
</evidence>
<evidence type="ECO:0008006" key="5">
    <source>
        <dbReference type="Google" id="ProtNLM"/>
    </source>
</evidence>
<feature type="compositionally biased region" description="Low complexity" evidence="1">
    <location>
        <begin position="107"/>
        <end position="132"/>
    </location>
</feature>
<name>A0ABR2VWJ3_9FUNG</name>
<feature type="region of interest" description="Disordered" evidence="1">
    <location>
        <begin position="105"/>
        <end position="132"/>
    </location>
</feature>
<reference evidence="3 4" key="1">
    <citation type="submission" date="2023-04" db="EMBL/GenBank/DDBJ databases">
        <title>Genome of Basidiobolus ranarum AG-B5.</title>
        <authorList>
            <person name="Stajich J.E."/>
            <person name="Carter-House D."/>
            <person name="Gryganskyi A."/>
        </authorList>
    </citation>
    <scope>NUCLEOTIDE SEQUENCE [LARGE SCALE GENOMIC DNA]</scope>
    <source>
        <strain evidence="3 4">AG-B5</strain>
    </source>
</reference>
<keyword evidence="2" id="KW-0732">Signal</keyword>
<organism evidence="3 4">
    <name type="scientific">Basidiobolus ranarum</name>
    <dbReference type="NCBI Taxonomy" id="34480"/>
    <lineage>
        <taxon>Eukaryota</taxon>
        <taxon>Fungi</taxon>
        <taxon>Fungi incertae sedis</taxon>
        <taxon>Zoopagomycota</taxon>
        <taxon>Entomophthoromycotina</taxon>
        <taxon>Basidiobolomycetes</taxon>
        <taxon>Basidiobolales</taxon>
        <taxon>Basidiobolaceae</taxon>
        <taxon>Basidiobolus</taxon>
    </lineage>
</organism>
<keyword evidence="4" id="KW-1185">Reference proteome</keyword>
<comment type="caution">
    <text evidence="3">The sequence shown here is derived from an EMBL/GenBank/DDBJ whole genome shotgun (WGS) entry which is preliminary data.</text>
</comment>
<feature type="signal peptide" evidence="2">
    <location>
        <begin position="1"/>
        <end position="17"/>
    </location>
</feature>